<evidence type="ECO:0000259" key="1">
    <source>
        <dbReference type="PROSITE" id="PS51832"/>
    </source>
</evidence>
<dbReference type="InterPro" id="IPR052020">
    <property type="entry name" value="Cyclic_di-GMP/3'3'-cGAMP_PDE"/>
</dbReference>
<proteinExistence type="predicted"/>
<dbReference type="CDD" id="cd00077">
    <property type="entry name" value="HDc"/>
    <property type="match status" value="1"/>
</dbReference>
<dbReference type="PROSITE" id="PS51832">
    <property type="entry name" value="HD_GYP"/>
    <property type="match status" value="1"/>
</dbReference>
<dbReference type="Gene3D" id="3.30.450.40">
    <property type="match status" value="1"/>
</dbReference>
<comment type="caution">
    <text evidence="2">The sequence shown here is derived from an EMBL/GenBank/DDBJ whole genome shotgun (WGS) entry which is preliminary data.</text>
</comment>
<organism evidence="2 3">
    <name type="scientific">Desulfotignum balticum</name>
    <dbReference type="NCBI Taxonomy" id="115781"/>
    <lineage>
        <taxon>Bacteria</taxon>
        <taxon>Pseudomonadati</taxon>
        <taxon>Thermodesulfobacteriota</taxon>
        <taxon>Desulfobacteria</taxon>
        <taxon>Desulfobacterales</taxon>
        <taxon>Desulfobacteraceae</taxon>
        <taxon>Desulfotignum</taxon>
    </lineage>
</organism>
<dbReference type="NCBIfam" id="TIGR00277">
    <property type="entry name" value="HDIG"/>
    <property type="match status" value="1"/>
</dbReference>
<protein>
    <submittedName>
        <fullName evidence="2">HD domain-containing protein</fullName>
    </submittedName>
</protein>
<evidence type="ECO:0000313" key="2">
    <source>
        <dbReference type="EMBL" id="MBG0780223.1"/>
    </source>
</evidence>
<dbReference type="Proteomes" id="UP000706172">
    <property type="component" value="Unassembled WGS sequence"/>
</dbReference>
<dbReference type="SMART" id="SM00471">
    <property type="entry name" value="HDc"/>
    <property type="match status" value="1"/>
</dbReference>
<dbReference type="InterPro" id="IPR037522">
    <property type="entry name" value="HD_GYP_dom"/>
</dbReference>
<dbReference type="AlphaFoldDB" id="A0A931D140"/>
<feature type="domain" description="HD-GYP" evidence="1">
    <location>
        <begin position="169"/>
        <end position="364"/>
    </location>
</feature>
<dbReference type="InterPro" id="IPR003607">
    <property type="entry name" value="HD/PDEase_dom"/>
</dbReference>
<dbReference type="InterPro" id="IPR029016">
    <property type="entry name" value="GAF-like_dom_sf"/>
</dbReference>
<dbReference type="SUPFAM" id="SSF55781">
    <property type="entry name" value="GAF domain-like"/>
    <property type="match status" value="1"/>
</dbReference>
<dbReference type="PANTHER" id="PTHR45228">
    <property type="entry name" value="CYCLIC DI-GMP PHOSPHODIESTERASE TM_0186-RELATED"/>
    <property type="match status" value="1"/>
</dbReference>
<dbReference type="InterPro" id="IPR006675">
    <property type="entry name" value="HDIG_dom"/>
</dbReference>
<dbReference type="EMBL" id="JACCQK010000628">
    <property type="protein sequence ID" value="MBG0780223.1"/>
    <property type="molecule type" value="Genomic_DNA"/>
</dbReference>
<gene>
    <name evidence="2" type="ORF">H0S81_09910</name>
</gene>
<accession>A0A931D140</accession>
<dbReference type="Pfam" id="PF13487">
    <property type="entry name" value="HD_5"/>
    <property type="match status" value="1"/>
</dbReference>
<evidence type="ECO:0000313" key="3">
    <source>
        <dbReference type="Proteomes" id="UP000706172"/>
    </source>
</evidence>
<dbReference type="Gene3D" id="1.10.3210.10">
    <property type="entry name" value="Hypothetical protein af1432"/>
    <property type="match status" value="1"/>
</dbReference>
<sequence length="397" mass="44826">MTPDFHEFFTLFAKISKKIHANTDTKDILACIVENITRILSAKGCIFWILNTEKQCIETKIFHGFDYQSLMRTDYTTLMTLFENHKKACVVIPNAREDDRIPDLERLGKRKINSVTGLFFNISGPYTGLLAVYFMGNRTLEPHELELVTALGEQGATALEKAMGHDKKILEIYRKIVEGFALAIEARDRVTHGHSRRVATLSRLTARQMGLDDVMVKNIFHAGILHDIGKIGTRDTVLDRLGHLTPKEMEQIRQHPVLGADILVPLTFFEDIAPMIRHHHERFDGTGYPDKIEGKHIPLGARILAVCDVFETMTAGRPGMRSKDLGSAICELKHGVGTLFDPNVVQAFFAMIQAHPQAMEIHESIDDVLDMLRQNMADLALQNRLEKKTARLFPTGF</sequence>
<reference evidence="2" key="1">
    <citation type="submission" date="2020-07" db="EMBL/GenBank/DDBJ databases">
        <title>Severe corrosion of carbon steel in oil field produced water can be linked to methanogenic archaea containing a special type of NiFe hydrogenase.</title>
        <authorList>
            <person name="Lahme S."/>
            <person name="Mand J."/>
            <person name="Longwell J."/>
            <person name="Smith R."/>
            <person name="Enning D."/>
        </authorList>
    </citation>
    <scope>NUCLEOTIDE SEQUENCE</scope>
    <source>
        <strain evidence="2">MIC098Bin6</strain>
    </source>
</reference>
<name>A0A931D140_9BACT</name>
<dbReference type="SUPFAM" id="SSF109604">
    <property type="entry name" value="HD-domain/PDEase-like"/>
    <property type="match status" value="1"/>
</dbReference>